<dbReference type="InterPro" id="IPR008334">
    <property type="entry name" value="5'-Nucleotdase_C"/>
</dbReference>
<sequence length="477" mass="53321">MQEKLTILQINDTHSYLELHNELFYEKETLAFRKAGGYARIQSLIKDFRSKNPTLVFDNGDTIHGTYEAVATKGWHMLPVLNEVGFDAMTFHWDTGFGPENLKQIGKQLDYPILAINAYEKESGDLTFEPYKILSVGELSIGVIGIASNIIDKTMPPHFSEGLSFTSGRSELPGYVAELKEKSVDLIIVLSHLGFPQDLKLMSEVEGVAICLSGHTHNRQEHIVQVGETAVIQSGSHGSFLGALELTLEDGAIQNIEHQLIPVTQDIPEDAEMKVLVEEALAPYREKLGRQVGETKKVLHRGWSVETTMDNFLLDAILYHTKTDLAFSNGWRYGVPILKGPVTLRELYQIIPMDPPISTAVLTGSEIVALLEENLESTYAADPFDQMGGYLKRAMGLHAYLKLENPKGTRVQKLFIGGEEVIPDKEYTVSYVTNQGVPKKFGKEHKNLEKHAVEAMMDYLAEMGPYEKDLRGTYHIV</sequence>
<dbReference type="EMBL" id="FWEY01000002">
    <property type="protein sequence ID" value="SLM51466.1"/>
    <property type="molecule type" value="Genomic_DNA"/>
</dbReference>
<comment type="similarity">
    <text evidence="2">Belongs to the 5'-nucleotidase family.</text>
</comment>
<keyword evidence="1" id="KW-0732">Signal</keyword>
<dbReference type="Gene3D" id="3.60.21.10">
    <property type="match status" value="1"/>
</dbReference>
<dbReference type="InterPro" id="IPR029052">
    <property type="entry name" value="Metallo-depent_PP-like"/>
</dbReference>
<keyword evidence="6" id="KW-1185">Reference proteome</keyword>
<evidence type="ECO:0000259" key="3">
    <source>
        <dbReference type="Pfam" id="PF00149"/>
    </source>
</evidence>
<dbReference type="GO" id="GO:0016787">
    <property type="term" value="F:hydrolase activity"/>
    <property type="evidence" value="ECO:0007669"/>
    <property type="project" value="UniProtKB-KW"/>
</dbReference>
<accession>A0A1W1IEM7</accession>
<proteinExistence type="inferred from homology"/>
<dbReference type="SUPFAM" id="SSF56300">
    <property type="entry name" value="Metallo-dependent phosphatases"/>
    <property type="match status" value="1"/>
</dbReference>
<evidence type="ECO:0000313" key="5">
    <source>
        <dbReference type="EMBL" id="SLM51466.1"/>
    </source>
</evidence>
<dbReference type="GO" id="GO:0030288">
    <property type="term" value="C:outer membrane-bounded periplasmic space"/>
    <property type="evidence" value="ECO:0007669"/>
    <property type="project" value="TreeGrafter"/>
</dbReference>
<evidence type="ECO:0000313" key="6">
    <source>
        <dbReference type="Proteomes" id="UP000195985"/>
    </source>
</evidence>
<feature type="domain" description="5'-Nucleotidase C-terminal" evidence="4">
    <location>
        <begin position="293"/>
        <end position="430"/>
    </location>
</feature>
<gene>
    <name evidence="5" type="ORF">TPAS_1142</name>
</gene>
<dbReference type="STRING" id="43064.SAMN04488086_101335"/>
<dbReference type="SUPFAM" id="SSF55816">
    <property type="entry name" value="5'-nucleotidase (syn. UDP-sugar hydrolase), C-terminal domain"/>
    <property type="match status" value="1"/>
</dbReference>
<keyword evidence="2" id="KW-0378">Hydrolase</keyword>
<dbReference type="OrthoDB" id="9801679at2"/>
<dbReference type="GO" id="GO:0000166">
    <property type="term" value="F:nucleotide binding"/>
    <property type="evidence" value="ECO:0007669"/>
    <property type="project" value="UniProtKB-KW"/>
</dbReference>
<evidence type="ECO:0000256" key="2">
    <source>
        <dbReference type="RuleBase" id="RU362119"/>
    </source>
</evidence>
<evidence type="ECO:0000256" key="1">
    <source>
        <dbReference type="ARBA" id="ARBA00022729"/>
    </source>
</evidence>
<reference evidence="6" key="1">
    <citation type="submission" date="2016-04" db="EMBL/GenBank/DDBJ databases">
        <authorList>
            <person name="Strepis N."/>
        </authorList>
    </citation>
    <scope>NUCLEOTIDE SEQUENCE [LARGE SCALE GENOMIC DNA]</scope>
</reference>
<protein>
    <submittedName>
        <fullName evidence="5">5'-nucleotidase/apyrase</fullName>
    </submittedName>
</protein>
<dbReference type="PANTHER" id="PTHR11575:SF42">
    <property type="entry name" value="SULFUR OXIDATION PROTEIN SOXB"/>
    <property type="match status" value="1"/>
</dbReference>
<dbReference type="RefSeq" id="WP_086942268.1">
    <property type="nucleotide sequence ID" value="NZ_FONM01000001.1"/>
</dbReference>
<dbReference type="Proteomes" id="UP000195985">
    <property type="component" value="Unassembled WGS sequence"/>
</dbReference>
<dbReference type="InterPro" id="IPR036907">
    <property type="entry name" value="5'-Nucleotdase_C_sf"/>
</dbReference>
<dbReference type="PANTHER" id="PTHR11575">
    <property type="entry name" value="5'-NUCLEOTIDASE-RELATED"/>
    <property type="match status" value="1"/>
</dbReference>
<dbReference type="InterPro" id="IPR006179">
    <property type="entry name" value="5_nucleotidase/apyrase"/>
</dbReference>
<evidence type="ECO:0000259" key="4">
    <source>
        <dbReference type="Pfam" id="PF02872"/>
    </source>
</evidence>
<name>A0A1W1IEM7_9LACT</name>
<dbReference type="AlphaFoldDB" id="A0A1W1IEM7"/>
<dbReference type="GO" id="GO:0009166">
    <property type="term" value="P:nucleotide catabolic process"/>
    <property type="evidence" value="ECO:0007669"/>
    <property type="project" value="InterPro"/>
</dbReference>
<dbReference type="PRINTS" id="PR01607">
    <property type="entry name" value="APYRASEFAMLY"/>
</dbReference>
<organism evidence="5 6">
    <name type="scientific">Trichococcus pasteurii</name>
    <dbReference type="NCBI Taxonomy" id="43064"/>
    <lineage>
        <taxon>Bacteria</taxon>
        <taxon>Bacillati</taxon>
        <taxon>Bacillota</taxon>
        <taxon>Bacilli</taxon>
        <taxon>Lactobacillales</taxon>
        <taxon>Carnobacteriaceae</taxon>
        <taxon>Trichococcus</taxon>
    </lineage>
</organism>
<dbReference type="InterPro" id="IPR004843">
    <property type="entry name" value="Calcineurin-like_PHP"/>
</dbReference>
<dbReference type="Pfam" id="PF02872">
    <property type="entry name" value="5_nucleotid_C"/>
    <property type="match status" value="1"/>
</dbReference>
<dbReference type="Gene3D" id="3.90.780.10">
    <property type="entry name" value="5'-Nucleotidase, C-terminal domain"/>
    <property type="match status" value="1"/>
</dbReference>
<dbReference type="Pfam" id="PF00149">
    <property type="entry name" value="Metallophos"/>
    <property type="match status" value="1"/>
</dbReference>
<feature type="domain" description="Calcineurin-like phosphoesterase" evidence="3">
    <location>
        <begin position="6"/>
        <end position="218"/>
    </location>
</feature>
<keyword evidence="2" id="KW-0547">Nucleotide-binding</keyword>